<feature type="transmembrane region" description="Helical" evidence="6">
    <location>
        <begin position="350"/>
        <end position="373"/>
    </location>
</feature>
<feature type="transmembrane region" description="Helical" evidence="6">
    <location>
        <begin position="138"/>
        <end position="156"/>
    </location>
</feature>
<dbReference type="InterPro" id="IPR002645">
    <property type="entry name" value="STAS_dom"/>
</dbReference>
<comment type="subcellular location">
    <subcellularLocation>
        <location evidence="1">Membrane</location>
        <topology evidence="1">Multi-pass membrane protein</topology>
    </subcellularLocation>
</comment>
<dbReference type="Proteomes" id="UP000262802">
    <property type="component" value="Chromosome"/>
</dbReference>
<feature type="transmembrane region" description="Helical" evidence="6">
    <location>
        <begin position="417"/>
        <end position="445"/>
    </location>
</feature>
<feature type="transmembrane region" description="Helical" evidence="6">
    <location>
        <begin position="191"/>
        <end position="209"/>
    </location>
</feature>
<evidence type="ECO:0000256" key="2">
    <source>
        <dbReference type="ARBA" id="ARBA00022692"/>
    </source>
</evidence>
<evidence type="ECO:0000256" key="5">
    <source>
        <dbReference type="SAM" id="MobiDB-lite"/>
    </source>
</evidence>
<dbReference type="KEGG" id="hyh:D3Y59_07250"/>
<feature type="transmembrane region" description="Helical" evidence="6">
    <location>
        <begin position="108"/>
        <end position="126"/>
    </location>
</feature>
<dbReference type="EMBL" id="CP032317">
    <property type="protein sequence ID" value="AYA36869.1"/>
    <property type="molecule type" value="Genomic_DNA"/>
</dbReference>
<dbReference type="Pfam" id="PF00916">
    <property type="entry name" value="Sulfate_transp"/>
    <property type="match status" value="1"/>
</dbReference>
<reference evidence="8 9" key="1">
    <citation type="submission" date="2018-09" db="EMBL/GenBank/DDBJ databases">
        <title>Hymenobacter medium sp. nov., isolated from R2A medium.</title>
        <authorList>
            <person name="Yingchao G."/>
        </authorList>
    </citation>
    <scope>NUCLEOTIDE SEQUENCE [LARGE SCALE GENOMIC DNA]</scope>
    <source>
        <strain evidence="9">sh-6</strain>
    </source>
</reference>
<protein>
    <submittedName>
        <fullName evidence="8">SulP family inorganic anion transporter</fullName>
    </submittedName>
</protein>
<keyword evidence="3 6" id="KW-1133">Transmembrane helix</keyword>
<evidence type="ECO:0000256" key="3">
    <source>
        <dbReference type="ARBA" id="ARBA00022989"/>
    </source>
</evidence>
<dbReference type="Gene3D" id="3.30.750.24">
    <property type="entry name" value="STAS domain"/>
    <property type="match status" value="1"/>
</dbReference>
<keyword evidence="9" id="KW-1185">Reference proteome</keyword>
<feature type="transmembrane region" description="Helical" evidence="6">
    <location>
        <begin position="380"/>
        <end position="397"/>
    </location>
</feature>
<keyword evidence="4 6" id="KW-0472">Membrane</keyword>
<dbReference type="InterPro" id="IPR011547">
    <property type="entry name" value="SLC26A/SulP_dom"/>
</dbReference>
<evidence type="ECO:0000256" key="4">
    <source>
        <dbReference type="ARBA" id="ARBA00023136"/>
    </source>
</evidence>
<dbReference type="SUPFAM" id="SSF52091">
    <property type="entry name" value="SpoIIaa-like"/>
    <property type="match status" value="1"/>
</dbReference>
<feature type="transmembrane region" description="Helical" evidence="6">
    <location>
        <begin position="36"/>
        <end position="54"/>
    </location>
</feature>
<feature type="transmembrane region" description="Helical" evidence="6">
    <location>
        <begin position="283"/>
        <end position="300"/>
    </location>
</feature>
<evidence type="ECO:0000313" key="8">
    <source>
        <dbReference type="EMBL" id="AYA36869.1"/>
    </source>
</evidence>
<keyword evidence="2 6" id="KW-0812">Transmembrane</keyword>
<proteinExistence type="predicted"/>
<feature type="transmembrane region" description="Helical" evidence="6">
    <location>
        <begin position="61"/>
        <end position="79"/>
    </location>
</feature>
<dbReference type="GO" id="GO:0055085">
    <property type="term" value="P:transmembrane transport"/>
    <property type="evidence" value="ECO:0007669"/>
    <property type="project" value="InterPro"/>
</dbReference>
<evidence type="ECO:0000256" key="1">
    <source>
        <dbReference type="ARBA" id="ARBA00004141"/>
    </source>
</evidence>
<dbReference type="InterPro" id="IPR001902">
    <property type="entry name" value="SLC26A/SulP_fam"/>
</dbReference>
<organism evidence="8 9">
    <name type="scientific">Hymenobacter oligotrophus</name>
    <dbReference type="NCBI Taxonomy" id="2319843"/>
    <lineage>
        <taxon>Bacteria</taxon>
        <taxon>Pseudomonadati</taxon>
        <taxon>Bacteroidota</taxon>
        <taxon>Cytophagia</taxon>
        <taxon>Cytophagales</taxon>
        <taxon>Hymenobacteraceae</taxon>
        <taxon>Hymenobacter</taxon>
    </lineage>
</organism>
<dbReference type="GO" id="GO:0016020">
    <property type="term" value="C:membrane"/>
    <property type="evidence" value="ECO:0007669"/>
    <property type="project" value="UniProtKB-SubCell"/>
</dbReference>
<feature type="transmembrane region" description="Helical" evidence="6">
    <location>
        <begin position="321"/>
        <end position="344"/>
    </location>
</feature>
<feature type="region of interest" description="Disordered" evidence="5">
    <location>
        <begin position="1"/>
        <end position="24"/>
    </location>
</feature>
<feature type="transmembrane region" description="Helical" evidence="6">
    <location>
        <begin position="221"/>
        <end position="240"/>
    </location>
</feature>
<evidence type="ECO:0000256" key="6">
    <source>
        <dbReference type="SAM" id="Phobius"/>
    </source>
</evidence>
<dbReference type="OrthoDB" id="9769739at2"/>
<dbReference type="RefSeq" id="WP_119444447.1">
    <property type="nucleotide sequence ID" value="NZ_CP032317.1"/>
</dbReference>
<dbReference type="AlphaFoldDB" id="A0A3B7R6T9"/>
<gene>
    <name evidence="8" type="ORF">D3Y59_07250</name>
</gene>
<evidence type="ECO:0000259" key="7">
    <source>
        <dbReference type="PROSITE" id="PS50801"/>
    </source>
</evidence>
<evidence type="ECO:0000313" key="9">
    <source>
        <dbReference type="Proteomes" id="UP000262802"/>
    </source>
</evidence>
<dbReference type="InterPro" id="IPR036513">
    <property type="entry name" value="STAS_dom_sf"/>
</dbReference>
<dbReference type="PANTHER" id="PTHR11814">
    <property type="entry name" value="SULFATE TRANSPORTER"/>
    <property type="match status" value="1"/>
</dbReference>
<feature type="domain" description="STAS" evidence="7">
    <location>
        <begin position="455"/>
        <end position="540"/>
    </location>
</feature>
<sequence>MDSTTISSPAAPAASSATASPVGPPPSAGNTLVKDLPAGLVVFLVALPLCLGISLASGAPLLAGLVAGIVGGVVVSWVSGSHLSVSGPAAGLTTIVLAGIQQAGSYEAFLVAVVLAGVLQVALGALKAGVIGMYFPTSVIRGMLAAIGLILILKQIPHFLGGDEDFFEDLNFFQPDGMNTFSSIGRAIGELQPGALLIGLFSLTVLLLWERPFVKRNKVLGLVPGALIVVVCSILINLALGSMRPEWQVKTTHLVKLPVISSVDDVLGSLRFPDWSVLLNGNIYLLALTIGIVASLESLLSVEAVDKLDPLKRNTPTNRELLAQGTGNIISGLLGGLPLTAVIVRSSANINAGAASRLSAFIHGILLLMAVLFLEDVLNLIPLSALAAVLLMVGYKLTKPALFVTQWKLGWAQFLPFVVTIGVILFTDLLKGVGVGLAVAAFYILKANAESAYFFHYEPDHQPGTVHLKLAEHVSFLNKAAITTTLDRFKPGTRVILDGSDSVSIDYDVLEAIENFRQSANDRGVELVLRDIPQVQVLGH</sequence>
<dbReference type="PROSITE" id="PS50801">
    <property type="entry name" value="STAS"/>
    <property type="match status" value="1"/>
</dbReference>
<accession>A0A3B7R6T9</accession>
<feature type="compositionally biased region" description="Low complexity" evidence="5">
    <location>
        <begin position="1"/>
        <end position="21"/>
    </location>
</feature>
<name>A0A3B7R6T9_9BACT</name>